<accession>A0A8H5LHI1</accession>
<evidence type="ECO:0000313" key="2">
    <source>
        <dbReference type="Proteomes" id="UP000559256"/>
    </source>
</evidence>
<comment type="caution">
    <text evidence="1">The sequence shown here is derived from an EMBL/GenBank/DDBJ whole genome shotgun (WGS) entry which is preliminary data.</text>
</comment>
<organism evidence="1 2">
    <name type="scientific">Tetrapyrgos nigripes</name>
    <dbReference type="NCBI Taxonomy" id="182062"/>
    <lineage>
        <taxon>Eukaryota</taxon>
        <taxon>Fungi</taxon>
        <taxon>Dikarya</taxon>
        <taxon>Basidiomycota</taxon>
        <taxon>Agaricomycotina</taxon>
        <taxon>Agaricomycetes</taxon>
        <taxon>Agaricomycetidae</taxon>
        <taxon>Agaricales</taxon>
        <taxon>Marasmiineae</taxon>
        <taxon>Marasmiaceae</taxon>
        <taxon>Tetrapyrgos</taxon>
    </lineage>
</organism>
<protein>
    <submittedName>
        <fullName evidence="1">Uncharacterized protein</fullName>
    </submittedName>
</protein>
<dbReference type="EMBL" id="JAACJM010000052">
    <property type="protein sequence ID" value="KAF5357308.1"/>
    <property type="molecule type" value="Genomic_DNA"/>
</dbReference>
<keyword evidence="2" id="KW-1185">Reference proteome</keyword>
<dbReference type="Proteomes" id="UP000559256">
    <property type="component" value="Unassembled WGS sequence"/>
</dbReference>
<dbReference type="OrthoDB" id="3255261at2759"/>
<proteinExistence type="predicted"/>
<name>A0A8H5LHI1_9AGAR</name>
<gene>
    <name evidence="1" type="ORF">D9758_005896</name>
</gene>
<sequence length="210" mass="22779">MIGAGDLGTTAASVDSTSSRRLVTASENWTPNQAITVGAYGVFNPQTAEFEKEGSIYNYDFAPEIHDEINKRHGIQACPTADQLIVVSRGCTKDQAFTAEFKTALTSPEWIIRDKARIQFSEALEGKALITSVYTCPRFALLLTDNATERADAAAIGPSVMNIAGASGETEPEGENTFLQYQPPWNVLDDEGNEISPESPQLNQGEILDF</sequence>
<evidence type="ECO:0000313" key="1">
    <source>
        <dbReference type="EMBL" id="KAF5357308.1"/>
    </source>
</evidence>
<reference evidence="1 2" key="1">
    <citation type="journal article" date="2020" name="ISME J.">
        <title>Uncovering the hidden diversity of litter-decomposition mechanisms in mushroom-forming fungi.</title>
        <authorList>
            <person name="Floudas D."/>
            <person name="Bentzer J."/>
            <person name="Ahren D."/>
            <person name="Johansson T."/>
            <person name="Persson P."/>
            <person name="Tunlid A."/>
        </authorList>
    </citation>
    <scope>NUCLEOTIDE SEQUENCE [LARGE SCALE GENOMIC DNA]</scope>
    <source>
        <strain evidence="1 2">CBS 291.85</strain>
    </source>
</reference>
<dbReference type="AlphaFoldDB" id="A0A8H5LHI1"/>